<dbReference type="InterPro" id="IPR014729">
    <property type="entry name" value="Rossmann-like_a/b/a_fold"/>
</dbReference>
<proteinExistence type="predicted"/>
<organism evidence="3 4">
    <name type="scientific">Streptomyces leeuwenhoekii</name>
    <dbReference type="NCBI Taxonomy" id="1437453"/>
    <lineage>
        <taxon>Bacteria</taxon>
        <taxon>Bacillati</taxon>
        <taxon>Actinomycetota</taxon>
        <taxon>Actinomycetes</taxon>
        <taxon>Kitasatosporales</taxon>
        <taxon>Streptomycetaceae</taxon>
        <taxon>Streptomyces</taxon>
    </lineage>
</organism>
<keyword evidence="4" id="KW-1185">Reference proteome</keyword>
<accession>A0ABR5I624</accession>
<name>A0ABR5I624_STRLW</name>
<dbReference type="SUPFAM" id="SSF52402">
    <property type="entry name" value="Adenine nucleotide alpha hydrolases-like"/>
    <property type="match status" value="1"/>
</dbReference>
<dbReference type="InterPro" id="IPR050128">
    <property type="entry name" value="Sulfate_adenylyltrnsfr_sub2"/>
</dbReference>
<reference evidence="3 4" key="1">
    <citation type="submission" date="2015-06" db="EMBL/GenBank/DDBJ databases">
        <title>Draft genome sequence of Streptomyces leeuwenhoekii C58, which produces the novel lasso peptide, chaxapeptin.</title>
        <authorList>
            <person name="Yi Y."/>
            <person name="Hai D."/>
            <person name="Jaspars M."/>
            <person name="Sheng H."/>
            <person name="Rateb M.E."/>
            <person name="Bull A."/>
            <person name="Goodfellow M."/>
            <person name="Asenjo J.A."/>
            <person name="Ebel R."/>
        </authorList>
    </citation>
    <scope>NUCLEOTIDE SEQUENCE [LARGE SCALE GENOMIC DNA]</scope>
    <source>
        <strain evidence="3 4">C58</strain>
    </source>
</reference>
<evidence type="ECO:0000313" key="4">
    <source>
        <dbReference type="Proteomes" id="UP000037274"/>
    </source>
</evidence>
<evidence type="ECO:0000313" key="3">
    <source>
        <dbReference type="EMBL" id="KMS81714.1"/>
    </source>
</evidence>
<protein>
    <submittedName>
        <fullName evidence="3">Sulfurtransferase DndC</fullName>
    </submittedName>
</protein>
<evidence type="ECO:0000259" key="2">
    <source>
        <dbReference type="Pfam" id="PF01507"/>
    </source>
</evidence>
<feature type="region of interest" description="Disordered" evidence="1">
    <location>
        <begin position="313"/>
        <end position="337"/>
    </location>
</feature>
<dbReference type="Gene3D" id="3.40.50.620">
    <property type="entry name" value="HUPs"/>
    <property type="match status" value="1"/>
</dbReference>
<comment type="caution">
    <text evidence="3">The sequence shown here is derived from an EMBL/GenBank/DDBJ whole genome shotgun (WGS) entry which is preliminary data.</text>
</comment>
<feature type="domain" description="Phosphoadenosine phosphosulphate reductase" evidence="2">
    <location>
        <begin position="46"/>
        <end position="230"/>
    </location>
</feature>
<dbReference type="EMBL" id="LFEH01000004">
    <property type="protein sequence ID" value="KMS81714.1"/>
    <property type="molecule type" value="Genomic_DNA"/>
</dbReference>
<dbReference type="InterPro" id="IPR017598">
    <property type="entry name" value="SulphurTrfase_DndC"/>
</dbReference>
<evidence type="ECO:0000256" key="1">
    <source>
        <dbReference type="SAM" id="MobiDB-lite"/>
    </source>
</evidence>
<dbReference type="PANTHER" id="PTHR43196:SF2">
    <property type="entry name" value="PHOSPHOADENOSINE PHOSPHOSULFATE REDUCTASE"/>
    <property type="match status" value="1"/>
</dbReference>
<gene>
    <name evidence="3" type="ORF">ACH49_01710</name>
</gene>
<dbReference type="NCBIfam" id="NF005316">
    <property type="entry name" value="PRK06850.1"/>
    <property type="match status" value="1"/>
</dbReference>
<dbReference type="NCBIfam" id="TIGR03183">
    <property type="entry name" value="DNA_S_dndC"/>
    <property type="match status" value="1"/>
</dbReference>
<sequence length="527" mass="60595">MTMIPLPLGITPVPRKPFGGRTLTEVVDELTEEVRELYTADEVPWVIGYSGGKDSTAVLQLVWMALKELPPERRTKTVHVISTDTLVENPVVAAWVTSSLTAMEKAAAEQELPVVPHRLTPAIKDTFWVNLIGRGYPAPRPKFRWCTERLKIKPSNAFIRNVVATHGEAIMVLGIRKTESQARARAMEKHERRRVRDRLSPNANLPNSLVYSPIEDWTNDDVWEFLMQEPNPWGYNNQDLLTMYQGASADGECPLVVDSTTPSCGSSRFGCWTCTLVEQDKSMSAMIQNDEEKEWMLPLLQLRDKLDSPFGFVESEDDPDFRKGKKLPHPRPDKPARDFRRMNGKVMLFNDSAIHGPYLQKFREEWLRELLSAQTWIRANAPEHVRDIELITLDELHEIRRIWVFDKHEVEDSLPRIYREATGDEFPGGPLDEQLVMGADEMELLREICGDDQVHYDMVRELLSVERRYRTMTRRAGLFQALEAAVAKGYYEDHDDAVDFAQRKKKWRDDFAQNLTLDGENEFDDPA</sequence>
<dbReference type="RefSeq" id="WP_048571792.1">
    <property type="nucleotide sequence ID" value="NZ_LFEH01000004.1"/>
</dbReference>
<dbReference type="PANTHER" id="PTHR43196">
    <property type="entry name" value="SULFATE ADENYLYLTRANSFERASE SUBUNIT 2"/>
    <property type="match status" value="1"/>
</dbReference>
<dbReference type="Pfam" id="PF01507">
    <property type="entry name" value="PAPS_reduct"/>
    <property type="match status" value="1"/>
</dbReference>
<dbReference type="Proteomes" id="UP000037274">
    <property type="component" value="Unassembled WGS sequence"/>
</dbReference>
<dbReference type="InterPro" id="IPR002500">
    <property type="entry name" value="PAPS_reduct_dom"/>
</dbReference>